<protein>
    <submittedName>
        <fullName evidence="3">Uncharacterized protein</fullName>
    </submittedName>
</protein>
<dbReference type="Proteomes" id="UP000663870">
    <property type="component" value="Unassembled WGS sequence"/>
</dbReference>
<dbReference type="Proteomes" id="UP000663854">
    <property type="component" value="Unassembled WGS sequence"/>
</dbReference>
<feature type="transmembrane region" description="Helical" evidence="2">
    <location>
        <begin position="12"/>
        <end position="34"/>
    </location>
</feature>
<proteinExistence type="predicted"/>
<keyword evidence="2" id="KW-0472">Membrane</keyword>
<evidence type="ECO:0000256" key="1">
    <source>
        <dbReference type="SAM" id="MobiDB-lite"/>
    </source>
</evidence>
<dbReference type="EMBL" id="CAJNOL010015571">
    <property type="protein sequence ID" value="CAF1672178.1"/>
    <property type="molecule type" value="Genomic_DNA"/>
</dbReference>
<comment type="caution">
    <text evidence="3">The sequence shown here is derived from an EMBL/GenBank/DDBJ whole genome shotgun (WGS) entry which is preliminary data.</text>
</comment>
<sequence>MAPVANIVVIQITGIVLINGCLAILAFVFVGLMVKMHPAEFNPINKQPLSNELLQPQQNPNMGYYYNNNNNPNPGNYYNNNNPNPGYYYNNNNPNPSDVYGTPQYAGYF</sequence>
<keyword evidence="2" id="KW-0812">Transmembrane</keyword>
<evidence type="ECO:0000313" key="6">
    <source>
        <dbReference type="Proteomes" id="UP000663870"/>
    </source>
</evidence>
<keyword evidence="2" id="KW-1133">Transmembrane helix</keyword>
<dbReference type="AlphaFoldDB" id="A0A815WFP5"/>
<evidence type="ECO:0000313" key="5">
    <source>
        <dbReference type="Proteomes" id="UP000663854"/>
    </source>
</evidence>
<name>A0A815WFP5_9BILA</name>
<accession>A0A815WFP5</accession>
<keyword evidence="6" id="KW-1185">Reference proteome</keyword>
<gene>
    <name evidence="4" type="ORF">JXQ802_LOCUS57772</name>
    <name evidence="3" type="ORF">PYM288_LOCUS41167</name>
</gene>
<evidence type="ECO:0000313" key="3">
    <source>
        <dbReference type="EMBL" id="CAF1548197.1"/>
    </source>
</evidence>
<organism evidence="3 5">
    <name type="scientific">Rotaria sordida</name>
    <dbReference type="NCBI Taxonomy" id="392033"/>
    <lineage>
        <taxon>Eukaryota</taxon>
        <taxon>Metazoa</taxon>
        <taxon>Spiralia</taxon>
        <taxon>Gnathifera</taxon>
        <taxon>Rotifera</taxon>
        <taxon>Eurotatoria</taxon>
        <taxon>Bdelloidea</taxon>
        <taxon>Philodinida</taxon>
        <taxon>Philodinidae</taxon>
        <taxon>Rotaria</taxon>
    </lineage>
</organism>
<evidence type="ECO:0000256" key="2">
    <source>
        <dbReference type="SAM" id="Phobius"/>
    </source>
</evidence>
<feature type="compositionally biased region" description="Low complexity" evidence="1">
    <location>
        <begin position="60"/>
        <end position="96"/>
    </location>
</feature>
<reference evidence="3" key="1">
    <citation type="submission" date="2021-02" db="EMBL/GenBank/DDBJ databases">
        <authorList>
            <person name="Nowell W R."/>
        </authorList>
    </citation>
    <scope>NUCLEOTIDE SEQUENCE</scope>
</reference>
<feature type="region of interest" description="Disordered" evidence="1">
    <location>
        <begin position="60"/>
        <end position="98"/>
    </location>
</feature>
<evidence type="ECO:0000313" key="4">
    <source>
        <dbReference type="EMBL" id="CAF1672178.1"/>
    </source>
</evidence>
<dbReference type="EMBL" id="CAJNOH010013676">
    <property type="protein sequence ID" value="CAF1548197.1"/>
    <property type="molecule type" value="Genomic_DNA"/>
</dbReference>